<dbReference type="EMBL" id="VSWD01000007">
    <property type="protein sequence ID" value="KAK3098677.1"/>
    <property type="molecule type" value="Genomic_DNA"/>
</dbReference>
<dbReference type="Gene3D" id="3.40.50.620">
    <property type="entry name" value="HUPs"/>
    <property type="match status" value="1"/>
</dbReference>
<dbReference type="Pfam" id="PF00582">
    <property type="entry name" value="Usp"/>
    <property type="match status" value="1"/>
</dbReference>
<comment type="caution">
    <text evidence="2">The sequence shown here is derived from an EMBL/GenBank/DDBJ whole genome shotgun (WGS) entry which is preliminary data.</text>
</comment>
<organism evidence="2 3">
    <name type="scientific">Pinctada imbricata</name>
    <name type="common">Atlantic pearl-oyster</name>
    <name type="synonym">Pinctada martensii</name>
    <dbReference type="NCBI Taxonomy" id="66713"/>
    <lineage>
        <taxon>Eukaryota</taxon>
        <taxon>Metazoa</taxon>
        <taxon>Spiralia</taxon>
        <taxon>Lophotrochozoa</taxon>
        <taxon>Mollusca</taxon>
        <taxon>Bivalvia</taxon>
        <taxon>Autobranchia</taxon>
        <taxon>Pteriomorphia</taxon>
        <taxon>Pterioida</taxon>
        <taxon>Pterioidea</taxon>
        <taxon>Pteriidae</taxon>
        <taxon>Pinctada</taxon>
    </lineage>
</organism>
<dbReference type="InterPro" id="IPR006016">
    <property type="entry name" value="UspA"/>
</dbReference>
<evidence type="ECO:0000259" key="1">
    <source>
        <dbReference type="Pfam" id="PF00582"/>
    </source>
</evidence>
<dbReference type="AlphaFoldDB" id="A0AA88YG06"/>
<protein>
    <recommendedName>
        <fullName evidence="1">UspA domain-containing protein</fullName>
    </recommendedName>
</protein>
<name>A0AA88YG06_PINIB</name>
<sequence>MHIAGYKENIHKHGDHVLIVHCVDHRKHLQYGMYVSPKAIAMAPGNPDSATHAFHREDVKANELLVKTREKMKEFGIEAEFVKMSGDPGECIVRKAEESGAEFIVTGCRGLGTIRRTFMGSVSDYIMHHSDVPVFVCRH</sequence>
<dbReference type="Proteomes" id="UP001186944">
    <property type="component" value="Unassembled WGS sequence"/>
</dbReference>
<proteinExistence type="predicted"/>
<dbReference type="InterPro" id="IPR014729">
    <property type="entry name" value="Rossmann-like_a/b/a_fold"/>
</dbReference>
<accession>A0AA88YG06</accession>
<reference evidence="2" key="1">
    <citation type="submission" date="2019-08" db="EMBL/GenBank/DDBJ databases">
        <title>The improved chromosome-level genome for the pearl oyster Pinctada fucata martensii using PacBio sequencing and Hi-C.</title>
        <authorList>
            <person name="Zheng Z."/>
        </authorList>
    </citation>
    <scope>NUCLEOTIDE SEQUENCE</scope>
    <source>
        <strain evidence="2">ZZ-2019</strain>
        <tissue evidence="2">Adductor muscle</tissue>
    </source>
</reference>
<dbReference type="PRINTS" id="PR01438">
    <property type="entry name" value="UNVRSLSTRESS"/>
</dbReference>
<dbReference type="SUPFAM" id="SSF52402">
    <property type="entry name" value="Adenine nucleotide alpha hydrolases-like"/>
    <property type="match status" value="1"/>
</dbReference>
<feature type="domain" description="UspA" evidence="1">
    <location>
        <begin position="33"/>
        <end position="138"/>
    </location>
</feature>
<dbReference type="PANTHER" id="PTHR31964">
    <property type="entry name" value="ADENINE NUCLEOTIDE ALPHA HYDROLASES-LIKE SUPERFAMILY PROTEIN"/>
    <property type="match status" value="1"/>
</dbReference>
<evidence type="ECO:0000313" key="3">
    <source>
        <dbReference type="Proteomes" id="UP001186944"/>
    </source>
</evidence>
<dbReference type="InterPro" id="IPR006015">
    <property type="entry name" value="Universal_stress_UspA"/>
</dbReference>
<gene>
    <name evidence="2" type="ORF">FSP39_021879</name>
</gene>
<evidence type="ECO:0000313" key="2">
    <source>
        <dbReference type="EMBL" id="KAK3098677.1"/>
    </source>
</evidence>
<keyword evidence="3" id="KW-1185">Reference proteome</keyword>
<dbReference type="PANTHER" id="PTHR31964:SF113">
    <property type="entry name" value="USPA DOMAIN-CONTAINING PROTEIN"/>
    <property type="match status" value="1"/>
</dbReference>
<dbReference type="CDD" id="cd23659">
    <property type="entry name" value="USP_At3g01520-like"/>
    <property type="match status" value="1"/>
</dbReference>